<evidence type="ECO:0000256" key="1">
    <source>
        <dbReference type="ARBA" id="ARBA00004651"/>
    </source>
</evidence>
<evidence type="ECO:0000256" key="3">
    <source>
        <dbReference type="ARBA" id="ARBA00022692"/>
    </source>
</evidence>
<evidence type="ECO:0000256" key="13">
    <source>
        <dbReference type="SAM" id="Phobius"/>
    </source>
</evidence>
<dbReference type="OrthoDB" id="5953793at2759"/>
<dbReference type="FunFam" id="1.20.1070.10:FF:000291">
    <property type="entry name" value="Predicted protein"/>
    <property type="match status" value="1"/>
</dbReference>
<evidence type="ECO:0000256" key="2">
    <source>
        <dbReference type="ARBA" id="ARBA00022475"/>
    </source>
</evidence>
<keyword evidence="4 13" id="KW-1133">Transmembrane helix</keyword>
<feature type="transmembrane region" description="Helical" evidence="13">
    <location>
        <begin position="245"/>
        <end position="267"/>
    </location>
</feature>
<keyword evidence="9" id="KW-0325">Glycoprotein</keyword>
<keyword evidence="3 12" id="KW-0812">Transmembrane</keyword>
<keyword evidence="7" id="KW-1015">Disulfide bond</keyword>
<reference evidence="16" key="1">
    <citation type="submission" date="2025-08" db="UniProtKB">
        <authorList>
            <consortium name="RefSeq"/>
        </authorList>
    </citation>
    <scope>IDENTIFICATION</scope>
    <source>
        <tissue evidence="16">Gonad</tissue>
    </source>
</reference>
<dbReference type="InterPro" id="IPR005395">
    <property type="entry name" value="NPFF_rcpt"/>
</dbReference>
<comment type="similarity">
    <text evidence="12">Belongs to the G-protein coupled receptor 1 family.</text>
</comment>
<evidence type="ECO:0000256" key="9">
    <source>
        <dbReference type="ARBA" id="ARBA00023180"/>
    </source>
</evidence>
<feature type="transmembrane region" description="Helical" evidence="13">
    <location>
        <begin position="141"/>
        <end position="161"/>
    </location>
</feature>
<proteinExistence type="inferred from homology"/>
<comment type="function">
    <text evidence="11">Receptor for NPAF (A-18-F-amide) and NPFF (F-8-F-amide) neuropeptides, also known as morphine-modulating peptides. Can also be activated by a variety of naturally occurring or synthetic FMRF-amide like ligands. This receptor mediates its action by association with G proteins that activate a phosphatidylinositol-calcium second messenger system.</text>
</comment>
<dbReference type="PANTHER" id="PTHR24241:SF76">
    <property type="entry name" value="NEUROPEPTIDE SIFAMIDE RECEPTOR"/>
    <property type="match status" value="1"/>
</dbReference>
<dbReference type="GO" id="GO:0032870">
    <property type="term" value="P:cellular response to hormone stimulus"/>
    <property type="evidence" value="ECO:0007669"/>
    <property type="project" value="TreeGrafter"/>
</dbReference>
<keyword evidence="6 13" id="KW-0472">Membrane</keyword>
<dbReference type="GeneID" id="109478235"/>
<gene>
    <name evidence="16" type="primary">LOC109478235</name>
</gene>
<organism evidence="15 16">
    <name type="scientific">Branchiostoma belcheri</name>
    <name type="common">Amphioxus</name>
    <dbReference type="NCBI Taxonomy" id="7741"/>
    <lineage>
        <taxon>Eukaryota</taxon>
        <taxon>Metazoa</taxon>
        <taxon>Chordata</taxon>
        <taxon>Cephalochordata</taxon>
        <taxon>Leptocardii</taxon>
        <taxon>Amphioxiformes</taxon>
        <taxon>Branchiostomatidae</taxon>
        <taxon>Branchiostoma</taxon>
    </lineage>
</organism>
<evidence type="ECO:0000313" key="16">
    <source>
        <dbReference type="RefSeq" id="XP_019635252.1"/>
    </source>
</evidence>
<dbReference type="CDD" id="cd15207">
    <property type="entry name" value="7tmA_NPFFR"/>
    <property type="match status" value="1"/>
</dbReference>
<dbReference type="InterPro" id="IPR017452">
    <property type="entry name" value="GPCR_Rhodpsn_7TM"/>
</dbReference>
<keyword evidence="8 12" id="KW-0675">Receptor</keyword>
<dbReference type="GO" id="GO:0042277">
    <property type="term" value="F:peptide binding"/>
    <property type="evidence" value="ECO:0007669"/>
    <property type="project" value="TreeGrafter"/>
</dbReference>
<dbReference type="Pfam" id="PF00001">
    <property type="entry name" value="7tm_1"/>
    <property type="match status" value="1"/>
</dbReference>
<accession>A0A6P4ZWC7</accession>
<feature type="transmembrane region" description="Helical" evidence="13">
    <location>
        <begin position="63"/>
        <end position="82"/>
    </location>
</feature>
<keyword evidence="2" id="KW-1003">Cell membrane</keyword>
<dbReference type="GO" id="GO:0005886">
    <property type="term" value="C:plasma membrane"/>
    <property type="evidence" value="ECO:0007669"/>
    <property type="project" value="UniProtKB-SubCell"/>
</dbReference>
<evidence type="ECO:0000256" key="12">
    <source>
        <dbReference type="RuleBase" id="RU000688"/>
    </source>
</evidence>
<sequence length="337" mass="38187">MNVSLNTTSLTPQHEGLMKQTVPVIVLFVLSYTLIFLFCMIGNTLVCLVVVKLPRMQNVTNYFILNLAVADLLVAVFCMPFTLVDNIVYGWPFGVVMCKLSAATTVISVVASVLTLVAIAVDRYCAVVHPTKDIITLPRMVQSIAIIWLLAILIALPVIFVKREEPYNPPLCTEEWPSYGSWSSRDFQKMFSLTLFVFSFVGPLLIITILYMRIAYRIWFRKAPGDERNVSEQARETATKKKVKVIKMLIVVVVVFALSWLPLHTLILVDDAMPYSVDSVYSVVVHGYCFPVAHWLSYFNSCVNPIIYGYFNHNFRTGFKAILIRSARNRASIPRRL</sequence>
<keyword evidence="5 12" id="KW-0297">G-protein coupled receptor</keyword>
<dbReference type="AlphaFoldDB" id="A0A6P4ZWC7"/>
<feature type="transmembrane region" description="Helical" evidence="13">
    <location>
        <begin position="190"/>
        <end position="212"/>
    </location>
</feature>
<dbReference type="RefSeq" id="XP_019635252.1">
    <property type="nucleotide sequence ID" value="XM_019779693.1"/>
</dbReference>
<evidence type="ECO:0000256" key="6">
    <source>
        <dbReference type="ARBA" id="ARBA00023136"/>
    </source>
</evidence>
<dbReference type="Proteomes" id="UP000515135">
    <property type="component" value="Unplaced"/>
</dbReference>
<feature type="domain" description="G-protein coupled receptors family 1 profile" evidence="14">
    <location>
        <begin position="42"/>
        <end position="308"/>
    </location>
</feature>
<keyword evidence="10 12" id="KW-0807">Transducer</keyword>
<dbReference type="SMART" id="SM01381">
    <property type="entry name" value="7TM_GPCR_Srsx"/>
    <property type="match status" value="1"/>
</dbReference>
<dbReference type="Gene3D" id="1.20.1070.10">
    <property type="entry name" value="Rhodopsin 7-helix transmembrane proteins"/>
    <property type="match status" value="1"/>
</dbReference>
<feature type="transmembrane region" description="Helical" evidence="13">
    <location>
        <begin position="102"/>
        <end position="121"/>
    </location>
</feature>
<protein>
    <submittedName>
        <fullName evidence="16">Neuropeptide FF receptor 1-like</fullName>
    </submittedName>
</protein>
<dbReference type="InterPro" id="IPR000276">
    <property type="entry name" value="GPCR_Rhodpsn"/>
</dbReference>
<evidence type="ECO:0000256" key="10">
    <source>
        <dbReference type="ARBA" id="ARBA00023224"/>
    </source>
</evidence>
<dbReference type="PRINTS" id="PR00237">
    <property type="entry name" value="GPCRRHODOPSN"/>
</dbReference>
<dbReference type="PROSITE" id="PS50262">
    <property type="entry name" value="G_PROTEIN_RECEP_F1_2"/>
    <property type="match status" value="1"/>
</dbReference>
<name>A0A6P4ZWC7_BRABE</name>
<evidence type="ECO:0000313" key="15">
    <source>
        <dbReference type="Proteomes" id="UP000515135"/>
    </source>
</evidence>
<evidence type="ECO:0000256" key="8">
    <source>
        <dbReference type="ARBA" id="ARBA00023170"/>
    </source>
</evidence>
<evidence type="ECO:0000256" key="7">
    <source>
        <dbReference type="ARBA" id="ARBA00023157"/>
    </source>
</evidence>
<dbReference type="PRINTS" id="PR01570">
    <property type="entry name" value="NPFFRECEPTOR"/>
</dbReference>
<dbReference type="SUPFAM" id="SSF81321">
    <property type="entry name" value="Family A G protein-coupled receptor-like"/>
    <property type="match status" value="1"/>
</dbReference>
<comment type="subcellular location">
    <subcellularLocation>
        <location evidence="1">Cell membrane</location>
        <topology evidence="1">Multi-pass membrane protein</topology>
    </subcellularLocation>
</comment>
<evidence type="ECO:0000259" key="14">
    <source>
        <dbReference type="PROSITE" id="PS50262"/>
    </source>
</evidence>
<evidence type="ECO:0000256" key="11">
    <source>
        <dbReference type="ARBA" id="ARBA00025478"/>
    </source>
</evidence>
<dbReference type="PROSITE" id="PS00237">
    <property type="entry name" value="G_PROTEIN_RECEP_F1_1"/>
    <property type="match status" value="1"/>
</dbReference>
<dbReference type="PANTHER" id="PTHR24241">
    <property type="entry name" value="NEUROPEPTIDE RECEPTOR-RELATED G-PROTEIN COUPLED RECEPTOR"/>
    <property type="match status" value="1"/>
</dbReference>
<dbReference type="GO" id="GO:0008188">
    <property type="term" value="F:neuropeptide receptor activity"/>
    <property type="evidence" value="ECO:0007669"/>
    <property type="project" value="InterPro"/>
</dbReference>
<keyword evidence="15" id="KW-1185">Reference proteome</keyword>
<evidence type="ECO:0000256" key="4">
    <source>
        <dbReference type="ARBA" id="ARBA00022989"/>
    </source>
</evidence>
<dbReference type="KEGG" id="bbel:109478235"/>
<feature type="transmembrane region" description="Helical" evidence="13">
    <location>
        <begin position="24"/>
        <end position="51"/>
    </location>
</feature>
<evidence type="ECO:0000256" key="5">
    <source>
        <dbReference type="ARBA" id="ARBA00023040"/>
    </source>
</evidence>